<proteinExistence type="predicted"/>
<name>A0A9N9P8R7_9GLOM</name>
<reference evidence="2" key="1">
    <citation type="submission" date="2021-06" db="EMBL/GenBank/DDBJ databases">
        <authorList>
            <person name="Kallberg Y."/>
            <person name="Tangrot J."/>
            <person name="Rosling A."/>
        </authorList>
    </citation>
    <scope>NUCLEOTIDE SEQUENCE</scope>
    <source>
        <strain evidence="2">FL966</strain>
    </source>
</reference>
<evidence type="ECO:0000313" key="2">
    <source>
        <dbReference type="EMBL" id="CAG8800456.1"/>
    </source>
</evidence>
<accession>A0A9N9P8R7</accession>
<protein>
    <submittedName>
        <fullName evidence="2">22469_t:CDS:1</fullName>
    </submittedName>
</protein>
<feature type="domain" description="MULE transposase" evidence="1">
    <location>
        <begin position="2"/>
        <end position="76"/>
    </location>
</feature>
<dbReference type="EMBL" id="CAJVQA010030984">
    <property type="protein sequence ID" value="CAG8800456.1"/>
    <property type="molecule type" value="Genomic_DNA"/>
</dbReference>
<dbReference type="AlphaFoldDB" id="A0A9N9P8R7"/>
<dbReference type="Proteomes" id="UP000789759">
    <property type="component" value="Unassembled WGS sequence"/>
</dbReference>
<evidence type="ECO:0000259" key="1">
    <source>
        <dbReference type="Pfam" id="PF10551"/>
    </source>
</evidence>
<gene>
    <name evidence="2" type="ORF">CPELLU_LOCUS17668</name>
</gene>
<organism evidence="2 3">
    <name type="scientific">Cetraspora pellucida</name>
    <dbReference type="NCBI Taxonomy" id="1433469"/>
    <lineage>
        <taxon>Eukaryota</taxon>
        <taxon>Fungi</taxon>
        <taxon>Fungi incertae sedis</taxon>
        <taxon>Mucoromycota</taxon>
        <taxon>Glomeromycotina</taxon>
        <taxon>Glomeromycetes</taxon>
        <taxon>Diversisporales</taxon>
        <taxon>Gigasporaceae</taxon>
        <taxon>Cetraspora</taxon>
    </lineage>
</organism>
<comment type="caution">
    <text evidence="2">The sequence shown here is derived from an EMBL/GenBank/DDBJ whole genome shotgun (WGS) entry which is preliminary data.</text>
</comment>
<keyword evidence="3" id="KW-1185">Reference proteome</keyword>
<dbReference type="InterPro" id="IPR018289">
    <property type="entry name" value="MULE_transposase_dom"/>
</dbReference>
<evidence type="ECO:0000313" key="3">
    <source>
        <dbReference type="Proteomes" id="UP000789759"/>
    </source>
</evidence>
<dbReference type="Pfam" id="PF10551">
    <property type="entry name" value="MULE"/>
    <property type="match status" value="1"/>
</dbReference>
<sequence>MFVGFNHNHHNILLTQALLPDESMKSHIWMFKEILKVTDKQPAVIITNADSAVDSTVCQVFVQNYLIHCVFHMTQNINKHLKNSLASNYENFIEAFYICKNSLTKETFERRFEGLRQNFPETSFYLKVLYRNKAYWAYCFIHFKFTSNMISSSCIELVNGLCSDNQEIKIPDASVADIQQILLKELIHLVEGLNNVIEGIICKHYFRIMLTNDNAKFHIWLIPSCWYYNNTNMSKEPFLKANKFYEKILTEETAFPISYLCAFNQDNQDFLEK</sequence>
<feature type="non-terminal residue" evidence="2">
    <location>
        <position position="273"/>
    </location>
</feature>
<dbReference type="OrthoDB" id="2431635at2759"/>
<dbReference type="PANTHER" id="PTHR47718">
    <property type="entry name" value="OS01G0519700 PROTEIN"/>
    <property type="match status" value="1"/>
</dbReference>